<keyword evidence="1" id="KW-0732">Signal</keyword>
<sequence length="214" mass="23197">MKKIYIALFALLAVGSTFTACTEEEPFATVTENDDPHILAPVFPDRTNGQLATFANISRDANLSIALTVTPKDYTTVTWFIDGQEVESGTDSDKAINRSLKAGTYNLKIEVETVKGKKTSREGLVVVNPLADDPQSKEVAFERMVSPGKTARLYGSNLQKVTAILLGGSTITAPTYVESADGDYLEYTVPTGVNEGNYRIVLQDADGNEYGATW</sequence>
<gene>
    <name evidence="2" type="ORF">JCM6294_3760</name>
</gene>
<evidence type="ECO:0008006" key="4">
    <source>
        <dbReference type="Google" id="ProtNLM"/>
    </source>
</evidence>
<name>W4PN56_9BACE</name>
<evidence type="ECO:0000256" key="1">
    <source>
        <dbReference type="SAM" id="SignalP"/>
    </source>
</evidence>
<proteinExistence type="predicted"/>
<dbReference type="InterPro" id="IPR013783">
    <property type="entry name" value="Ig-like_fold"/>
</dbReference>
<protein>
    <recommendedName>
        <fullName evidence="4">Cell surface protein</fullName>
    </recommendedName>
</protein>
<dbReference type="EMBL" id="BAIR01000062">
    <property type="protein sequence ID" value="GAE20539.1"/>
    <property type="molecule type" value="Genomic_DNA"/>
</dbReference>
<evidence type="ECO:0000313" key="2">
    <source>
        <dbReference type="EMBL" id="GAE20539.1"/>
    </source>
</evidence>
<dbReference type="AlphaFoldDB" id="W4PN56"/>
<organism evidence="2 3">
    <name type="scientific">Bacteroides pyogenes DSM 20611 = JCM 6294</name>
    <dbReference type="NCBI Taxonomy" id="1121100"/>
    <lineage>
        <taxon>Bacteria</taxon>
        <taxon>Pseudomonadati</taxon>
        <taxon>Bacteroidota</taxon>
        <taxon>Bacteroidia</taxon>
        <taxon>Bacteroidales</taxon>
        <taxon>Bacteroidaceae</taxon>
        <taxon>Bacteroides</taxon>
    </lineage>
</organism>
<comment type="caution">
    <text evidence="2">The sequence shown here is derived from an EMBL/GenBank/DDBJ whole genome shotgun (WGS) entry which is preliminary data.</text>
</comment>
<dbReference type="Proteomes" id="UP000018842">
    <property type="component" value="Unassembled WGS sequence"/>
</dbReference>
<feature type="chain" id="PRO_5004847600" description="Cell surface protein" evidence="1">
    <location>
        <begin position="20"/>
        <end position="214"/>
    </location>
</feature>
<accession>W4PN56</accession>
<dbReference type="STRING" id="1121100.GCA_000428105_02788"/>
<dbReference type="Gene3D" id="2.60.40.10">
    <property type="entry name" value="Immunoglobulins"/>
    <property type="match status" value="1"/>
</dbReference>
<evidence type="ECO:0000313" key="3">
    <source>
        <dbReference type="Proteomes" id="UP000018842"/>
    </source>
</evidence>
<dbReference type="PROSITE" id="PS51257">
    <property type="entry name" value="PROKAR_LIPOPROTEIN"/>
    <property type="match status" value="1"/>
</dbReference>
<reference evidence="3" key="1">
    <citation type="journal article" date="2014" name="Genome">
        <title>Draft Genome Sequences of Three Strains of Bacteroides pyogenes Isolated from a Cat and Swine.</title>
        <authorList>
            <person name="Sakamoto M."/>
            <person name="Oshima K."/>
            <person name="Suda W."/>
            <person name="Kitamura K."/>
            <person name="Iida T."/>
            <person name="Hattori M."/>
            <person name="Ohkuma M."/>
        </authorList>
    </citation>
    <scope>NUCLEOTIDE SEQUENCE [LARGE SCALE GENOMIC DNA]</scope>
    <source>
        <strain evidence="3">JCM 6294</strain>
    </source>
</reference>
<feature type="signal peptide" evidence="1">
    <location>
        <begin position="1"/>
        <end position="19"/>
    </location>
</feature>
<dbReference type="eggNOG" id="ENOG502Z9IJ">
    <property type="taxonomic scope" value="Bacteria"/>
</dbReference>